<dbReference type="RefSeq" id="XP_007397482.1">
    <property type="nucleotide sequence ID" value="XM_007397420.1"/>
</dbReference>
<sequence>MSSSSPSSGQQDAGLIVEWIEPARVQAQHMADEPRFAGDVVAWHEKQVRAYAQQSIPRATRARIRKCAHHYSGGNEPEHITVSFKQGSKELGAYHVHTDRTS</sequence>
<organism evidence="1 2">
    <name type="scientific">Phanerochaete carnosa (strain HHB-10118-sp)</name>
    <name type="common">White-rot fungus</name>
    <name type="synonym">Peniophora carnosa</name>
    <dbReference type="NCBI Taxonomy" id="650164"/>
    <lineage>
        <taxon>Eukaryota</taxon>
        <taxon>Fungi</taxon>
        <taxon>Dikarya</taxon>
        <taxon>Basidiomycota</taxon>
        <taxon>Agaricomycotina</taxon>
        <taxon>Agaricomycetes</taxon>
        <taxon>Polyporales</taxon>
        <taxon>Phanerochaetaceae</taxon>
        <taxon>Phanerochaete</taxon>
    </lineage>
</organism>
<keyword evidence="2" id="KW-1185">Reference proteome</keyword>
<dbReference type="AlphaFoldDB" id="K5W786"/>
<reference evidence="1 2" key="1">
    <citation type="journal article" date="2012" name="BMC Genomics">
        <title>Comparative genomics of the white-rot fungi, Phanerochaete carnosa and P. chrysosporium, to elucidate the genetic basis of the distinct wood types they colonize.</title>
        <authorList>
            <person name="Suzuki H."/>
            <person name="MacDonald J."/>
            <person name="Syed K."/>
            <person name="Salamov A."/>
            <person name="Hori C."/>
            <person name="Aerts A."/>
            <person name="Henrissat B."/>
            <person name="Wiebenga A."/>
            <person name="vanKuyk P.A."/>
            <person name="Barry K."/>
            <person name="Lindquist E."/>
            <person name="LaButti K."/>
            <person name="Lapidus A."/>
            <person name="Lucas S."/>
            <person name="Coutinho P."/>
            <person name="Gong Y."/>
            <person name="Samejima M."/>
            <person name="Mahadevan R."/>
            <person name="Abou-Zaid M."/>
            <person name="de Vries R.P."/>
            <person name="Igarashi K."/>
            <person name="Yadav J.S."/>
            <person name="Grigoriev I.V."/>
            <person name="Master E.R."/>
        </authorList>
    </citation>
    <scope>NUCLEOTIDE SEQUENCE [LARGE SCALE GENOMIC DNA]</scope>
    <source>
        <strain evidence="1 2">HHB-10118-sp</strain>
    </source>
</reference>
<dbReference type="HOGENOM" id="CLU_2334342_0_0_1"/>
<dbReference type="KEGG" id="pco:PHACADRAFT_197234"/>
<dbReference type="Proteomes" id="UP000008370">
    <property type="component" value="Unassembled WGS sequence"/>
</dbReference>
<dbReference type="EMBL" id="JH930473">
    <property type="protein sequence ID" value="EKM54804.1"/>
    <property type="molecule type" value="Genomic_DNA"/>
</dbReference>
<evidence type="ECO:0000313" key="1">
    <source>
        <dbReference type="EMBL" id="EKM54804.1"/>
    </source>
</evidence>
<protein>
    <submittedName>
        <fullName evidence="1">Uncharacterized protein</fullName>
    </submittedName>
</protein>
<name>K5W786_PHACS</name>
<dbReference type="GeneID" id="18911208"/>
<dbReference type="InParanoid" id="K5W786"/>
<proteinExistence type="predicted"/>
<dbReference type="OrthoDB" id="3022201at2759"/>
<evidence type="ECO:0000313" key="2">
    <source>
        <dbReference type="Proteomes" id="UP000008370"/>
    </source>
</evidence>
<gene>
    <name evidence="1" type="ORF">PHACADRAFT_197234</name>
</gene>
<accession>K5W786</accession>